<feature type="non-terminal residue" evidence="2">
    <location>
        <position position="75"/>
    </location>
</feature>
<evidence type="ECO:0000313" key="2">
    <source>
        <dbReference type="EMBL" id="GAG93560.1"/>
    </source>
</evidence>
<dbReference type="InterPro" id="IPR036804">
    <property type="entry name" value="CheR_N_sf"/>
</dbReference>
<sequence length="75" mass="9155">MALLTLQQADIDEVIKKLEVLTNIRFDNYLNKFVEKRIIYRIQNLNLNSHEEYLKYLKSNPKEIEKFLERFTINH</sequence>
<feature type="domain" description="Chemotaxis receptor methyltransferase CheR N-terminal" evidence="1">
    <location>
        <begin position="10"/>
        <end position="61"/>
    </location>
</feature>
<dbReference type="AlphaFoldDB" id="X1BEV6"/>
<dbReference type="SUPFAM" id="SSF47757">
    <property type="entry name" value="Chemotaxis receptor methyltransferase CheR, N-terminal domain"/>
    <property type="match status" value="1"/>
</dbReference>
<organism evidence="2">
    <name type="scientific">marine sediment metagenome</name>
    <dbReference type="NCBI Taxonomy" id="412755"/>
    <lineage>
        <taxon>unclassified sequences</taxon>
        <taxon>metagenomes</taxon>
        <taxon>ecological metagenomes</taxon>
    </lineage>
</organism>
<evidence type="ECO:0000259" key="1">
    <source>
        <dbReference type="Pfam" id="PF03705"/>
    </source>
</evidence>
<dbReference type="Gene3D" id="1.10.155.10">
    <property type="entry name" value="Chemotaxis receptor methyltransferase CheR, N-terminal domain"/>
    <property type="match status" value="1"/>
</dbReference>
<comment type="caution">
    <text evidence="2">The sequence shown here is derived from an EMBL/GenBank/DDBJ whole genome shotgun (WGS) entry which is preliminary data.</text>
</comment>
<name>X1BEV6_9ZZZZ</name>
<accession>X1BEV6</accession>
<proteinExistence type="predicted"/>
<gene>
    <name evidence="2" type="ORF">S01H4_38700</name>
</gene>
<protein>
    <recommendedName>
        <fullName evidence="1">Chemotaxis receptor methyltransferase CheR N-terminal domain-containing protein</fullName>
    </recommendedName>
</protein>
<dbReference type="Pfam" id="PF03705">
    <property type="entry name" value="CheR_N"/>
    <property type="match status" value="1"/>
</dbReference>
<dbReference type="EMBL" id="BART01020891">
    <property type="protein sequence ID" value="GAG93560.1"/>
    <property type="molecule type" value="Genomic_DNA"/>
</dbReference>
<dbReference type="InterPro" id="IPR022641">
    <property type="entry name" value="CheR_N"/>
</dbReference>
<reference evidence="2" key="1">
    <citation type="journal article" date="2014" name="Front. Microbiol.">
        <title>High frequency of phylogenetically diverse reductive dehalogenase-homologous genes in deep subseafloor sedimentary metagenomes.</title>
        <authorList>
            <person name="Kawai M."/>
            <person name="Futagami T."/>
            <person name="Toyoda A."/>
            <person name="Takaki Y."/>
            <person name="Nishi S."/>
            <person name="Hori S."/>
            <person name="Arai W."/>
            <person name="Tsubouchi T."/>
            <person name="Morono Y."/>
            <person name="Uchiyama I."/>
            <person name="Ito T."/>
            <person name="Fujiyama A."/>
            <person name="Inagaki F."/>
            <person name="Takami H."/>
        </authorList>
    </citation>
    <scope>NUCLEOTIDE SEQUENCE</scope>
    <source>
        <strain evidence="2">Expedition CK06-06</strain>
    </source>
</reference>